<dbReference type="AlphaFoldDB" id="W7EZU8"/>
<dbReference type="Proteomes" id="UP000054337">
    <property type="component" value="Unassembled WGS sequence"/>
</dbReference>
<dbReference type="GeneID" id="26258222"/>
<proteinExistence type="predicted"/>
<dbReference type="HOGENOM" id="CLU_2468718_0_0_1"/>
<name>W7EZU8_BIPV3</name>
<organism evidence="1 2">
    <name type="scientific">Bipolaris victoriae (strain FI3)</name>
    <name type="common">Victoria blight of oats agent</name>
    <name type="synonym">Cochliobolus victoriae</name>
    <dbReference type="NCBI Taxonomy" id="930091"/>
    <lineage>
        <taxon>Eukaryota</taxon>
        <taxon>Fungi</taxon>
        <taxon>Dikarya</taxon>
        <taxon>Ascomycota</taxon>
        <taxon>Pezizomycotina</taxon>
        <taxon>Dothideomycetes</taxon>
        <taxon>Pleosporomycetidae</taxon>
        <taxon>Pleosporales</taxon>
        <taxon>Pleosporineae</taxon>
        <taxon>Pleosporaceae</taxon>
        <taxon>Bipolaris</taxon>
    </lineage>
</organism>
<dbReference type="EMBL" id="KI968693">
    <property type="protein sequence ID" value="EUN32464.1"/>
    <property type="molecule type" value="Genomic_DNA"/>
</dbReference>
<evidence type="ECO:0000313" key="1">
    <source>
        <dbReference type="EMBL" id="EUN32464.1"/>
    </source>
</evidence>
<evidence type="ECO:0000313" key="2">
    <source>
        <dbReference type="Proteomes" id="UP000054337"/>
    </source>
</evidence>
<protein>
    <submittedName>
        <fullName evidence="1">Uncharacterized protein</fullName>
    </submittedName>
</protein>
<sequence>MNTHRTGNVPRFILGYLVIQARRARTTYYVNRLQPPYTRISADFFCQSTSLDKPLKGQYLPTQRRNHHSTSRLKATVSRIVTKEPMRL</sequence>
<reference evidence="1 2" key="1">
    <citation type="journal article" date="2013" name="PLoS Genet.">
        <title>Comparative genome structure, secondary metabolite, and effector coding capacity across Cochliobolus pathogens.</title>
        <authorList>
            <person name="Condon B.J."/>
            <person name="Leng Y."/>
            <person name="Wu D."/>
            <person name="Bushley K.E."/>
            <person name="Ohm R.A."/>
            <person name="Otillar R."/>
            <person name="Martin J."/>
            <person name="Schackwitz W."/>
            <person name="Grimwood J."/>
            <person name="MohdZainudin N."/>
            <person name="Xue C."/>
            <person name="Wang R."/>
            <person name="Manning V.A."/>
            <person name="Dhillon B."/>
            <person name="Tu Z.J."/>
            <person name="Steffenson B.J."/>
            <person name="Salamov A."/>
            <person name="Sun H."/>
            <person name="Lowry S."/>
            <person name="LaButti K."/>
            <person name="Han J."/>
            <person name="Copeland A."/>
            <person name="Lindquist E."/>
            <person name="Barry K."/>
            <person name="Schmutz J."/>
            <person name="Baker S.E."/>
            <person name="Ciuffetti L.M."/>
            <person name="Grigoriev I.V."/>
            <person name="Zhong S."/>
            <person name="Turgeon B.G."/>
        </authorList>
    </citation>
    <scope>NUCLEOTIDE SEQUENCE [LARGE SCALE GENOMIC DNA]</scope>
    <source>
        <strain evidence="1 2">FI3</strain>
    </source>
</reference>
<keyword evidence="2" id="KW-1185">Reference proteome</keyword>
<dbReference type="RefSeq" id="XP_014562101.1">
    <property type="nucleotide sequence ID" value="XM_014706615.1"/>
</dbReference>
<accession>W7EZU8</accession>
<gene>
    <name evidence="1" type="ORF">COCVIDRAFT_84973</name>
</gene>